<dbReference type="EC" id="6.5.1.8" evidence="1"/>
<proteinExistence type="predicted"/>
<keyword evidence="4 10" id="KW-0547">Nucleotide-binding</keyword>
<keyword evidence="5" id="KW-0692">RNA repair</keyword>
<gene>
    <name evidence="12" type="ORF">EXIGUO9Y_360057</name>
</gene>
<dbReference type="AlphaFoldDB" id="A0A653IEZ0"/>
<evidence type="ECO:0000256" key="5">
    <source>
        <dbReference type="ARBA" id="ARBA00022800"/>
    </source>
</evidence>
<dbReference type="InterPro" id="IPR052915">
    <property type="entry name" value="RtcB-like"/>
</dbReference>
<evidence type="ECO:0000256" key="3">
    <source>
        <dbReference type="ARBA" id="ARBA00022723"/>
    </source>
</evidence>
<feature type="binding site" evidence="11">
    <location>
        <position position="163"/>
    </location>
    <ligand>
        <name>Mn(2+)</name>
        <dbReference type="ChEBI" id="CHEBI:29035"/>
        <label>2</label>
    </ligand>
</feature>
<evidence type="ECO:0000256" key="2">
    <source>
        <dbReference type="ARBA" id="ARBA00022598"/>
    </source>
</evidence>
<feature type="binding site" evidence="10">
    <location>
        <begin position="299"/>
        <end position="302"/>
    </location>
    <ligand>
        <name>GMP</name>
        <dbReference type="ChEBI" id="CHEBI:58115"/>
    </ligand>
</feature>
<accession>A0A653IEZ0</accession>
<reference evidence="12 13" key="1">
    <citation type="submission" date="2019-10" db="EMBL/GenBank/DDBJ databases">
        <authorList>
            <person name="Karimi E."/>
        </authorList>
    </citation>
    <scope>NUCLEOTIDE SEQUENCE [LARGE SCALE GENOMIC DNA]</scope>
    <source>
        <strain evidence="12">Exiguobacterium sp. 9Y</strain>
    </source>
</reference>
<evidence type="ECO:0000313" key="12">
    <source>
        <dbReference type="EMBL" id="VWX37777.1"/>
    </source>
</evidence>
<dbReference type="InterPro" id="IPR036025">
    <property type="entry name" value="RtcB-like_sf"/>
</dbReference>
<name>A0A653IEZ0_9BACL</name>
<comment type="cofactor">
    <cofactor evidence="11">
        <name>Mn(2+)</name>
        <dbReference type="ChEBI" id="CHEBI:29035"/>
    </cofactor>
    <text evidence="11">Binds 2 manganese ions per subunit.</text>
</comment>
<dbReference type="EMBL" id="CABWKQ010000030">
    <property type="protein sequence ID" value="VWX37777.1"/>
    <property type="molecule type" value="Genomic_DNA"/>
</dbReference>
<dbReference type="Gene3D" id="3.90.1860.10">
    <property type="entry name" value="tRNA-splicing ligase RtcB"/>
    <property type="match status" value="1"/>
</dbReference>
<dbReference type="GO" id="GO:0003909">
    <property type="term" value="F:DNA ligase activity"/>
    <property type="evidence" value="ECO:0007669"/>
    <property type="project" value="TreeGrafter"/>
</dbReference>
<dbReference type="GO" id="GO:0006281">
    <property type="term" value="P:DNA repair"/>
    <property type="evidence" value="ECO:0007669"/>
    <property type="project" value="TreeGrafter"/>
</dbReference>
<dbReference type="PANTHER" id="PTHR43749:SF2">
    <property type="entry name" value="RNA-SPLICING LIGASE RTCB"/>
    <property type="match status" value="1"/>
</dbReference>
<sequence length="396" mass="43937">MKTIRGKYGEAKIFTHNVDDTTIEQVTGMLNENIAVDGNVRIMPDCHAGKGSVIGTTMRIHDKVVPNLVGVDIGCGMLCTQINREGTAGVDYEKLDAAIQALVPSGMSVRNQPHRLSEQIPFDQVLAPFNETRARLSIGTLGGGNHFIELNADDEDNLYLVIHSGSRNLGKTIAEHYQKLAESSQFTVDTASVVASLKDQGREQDIQSTLVELKSQFNETNKDLAYVSGSDMDNYLHDLKIAQTYAALNRQAMTDVIVEAMGWSVTEQFDTIHNYIDLERMILRKGAISAQAGEVAIIPMNMRDGSLIVKGKGNPDWNYSAPHGAGRIMSRSKAFKFVDLREFEATMQDVWSSSVVESTRDESPFVYKPMEEIIRNTEDTVELLKVIKPLYNFKAK</sequence>
<keyword evidence="3 11" id="KW-0479">Metal-binding</keyword>
<feature type="active site" description="GMP-histidine intermediate" evidence="9">
    <location>
        <position position="323"/>
    </location>
</feature>
<comment type="catalytic activity">
    <reaction evidence="8">
        <text>a 3'-end 3'-phospho-ribonucleotide-RNA + a 5'-end dephospho-ribonucleoside-RNA + GTP = a ribonucleotidyl-ribonucleotide-RNA + GMP + diphosphate</text>
        <dbReference type="Rhea" id="RHEA:68076"/>
        <dbReference type="Rhea" id="RHEA-COMP:10463"/>
        <dbReference type="Rhea" id="RHEA-COMP:13936"/>
        <dbReference type="Rhea" id="RHEA-COMP:17355"/>
        <dbReference type="ChEBI" id="CHEBI:33019"/>
        <dbReference type="ChEBI" id="CHEBI:37565"/>
        <dbReference type="ChEBI" id="CHEBI:58115"/>
        <dbReference type="ChEBI" id="CHEBI:83062"/>
        <dbReference type="ChEBI" id="CHEBI:138284"/>
        <dbReference type="ChEBI" id="CHEBI:173118"/>
        <dbReference type="EC" id="6.5.1.8"/>
    </reaction>
</comment>
<feature type="binding site" evidence="11">
    <location>
        <position position="273"/>
    </location>
    <ligand>
        <name>Mn(2+)</name>
        <dbReference type="ChEBI" id="CHEBI:29035"/>
        <label>2</label>
    </ligand>
</feature>
<feature type="binding site" evidence="10">
    <location>
        <begin position="273"/>
        <end position="274"/>
    </location>
    <ligand>
        <name>GMP</name>
        <dbReference type="ChEBI" id="CHEBI:58115"/>
    </ligand>
</feature>
<dbReference type="PANTHER" id="PTHR43749">
    <property type="entry name" value="RNA-SPLICING LIGASE RTCB"/>
    <property type="match status" value="1"/>
</dbReference>
<dbReference type="GO" id="GO:0170057">
    <property type="term" value="F:RNA ligase (GTP) activity"/>
    <property type="evidence" value="ECO:0007669"/>
    <property type="project" value="UniProtKB-EC"/>
</dbReference>
<dbReference type="GO" id="GO:0042245">
    <property type="term" value="P:RNA repair"/>
    <property type="evidence" value="ECO:0007669"/>
    <property type="project" value="UniProtKB-KW"/>
</dbReference>
<feature type="binding site" evidence="10">
    <location>
        <begin position="145"/>
        <end position="149"/>
    </location>
    <ligand>
        <name>GMP</name>
        <dbReference type="ChEBI" id="CHEBI:58115"/>
    </ligand>
</feature>
<evidence type="ECO:0000256" key="11">
    <source>
        <dbReference type="PIRSR" id="PIRSR601233-3"/>
    </source>
</evidence>
<protein>
    <recommendedName>
        <fullName evidence="1">3'-phosphate/5'-hydroxy nucleic acid ligase</fullName>
        <ecNumber evidence="1">6.5.1.8</ecNumber>
    </recommendedName>
</protein>
<dbReference type="GO" id="GO:0030145">
    <property type="term" value="F:manganese ion binding"/>
    <property type="evidence" value="ECO:0007669"/>
    <property type="project" value="TreeGrafter"/>
</dbReference>
<feature type="binding site" evidence="11">
    <location>
        <position position="146"/>
    </location>
    <ligand>
        <name>Mn(2+)</name>
        <dbReference type="ChEBI" id="CHEBI:29035"/>
        <label>1</label>
    </ligand>
</feature>
<dbReference type="SUPFAM" id="SSF103365">
    <property type="entry name" value="Hypothetical protein PH1602"/>
    <property type="match status" value="1"/>
</dbReference>
<dbReference type="GO" id="GO:0006396">
    <property type="term" value="P:RNA processing"/>
    <property type="evidence" value="ECO:0007669"/>
    <property type="project" value="InterPro"/>
</dbReference>
<dbReference type="InterPro" id="IPR001233">
    <property type="entry name" value="RtcB"/>
</dbReference>
<evidence type="ECO:0000256" key="9">
    <source>
        <dbReference type="PIRSR" id="PIRSR601233-1"/>
    </source>
</evidence>
<dbReference type="GO" id="GO:0005525">
    <property type="term" value="F:GTP binding"/>
    <property type="evidence" value="ECO:0007669"/>
    <property type="project" value="UniProtKB-KW"/>
</dbReference>
<feature type="binding site" evidence="11">
    <location>
        <position position="72"/>
    </location>
    <ligand>
        <name>Mn(2+)</name>
        <dbReference type="ChEBI" id="CHEBI:29035"/>
        <label>1</label>
    </ligand>
</feature>
<feature type="binding site" evidence="10">
    <location>
        <position position="306"/>
    </location>
    <ligand>
        <name>GMP</name>
        <dbReference type="ChEBI" id="CHEBI:58115"/>
    </ligand>
</feature>
<evidence type="ECO:0000256" key="10">
    <source>
        <dbReference type="PIRSR" id="PIRSR601233-2"/>
    </source>
</evidence>
<dbReference type="RefSeq" id="WP_159173725.1">
    <property type="nucleotide sequence ID" value="NZ_LR732312.1"/>
</dbReference>
<keyword evidence="2 12" id="KW-0436">Ligase</keyword>
<feature type="binding site" evidence="10">
    <location>
        <begin position="323"/>
        <end position="326"/>
    </location>
    <ligand>
        <name>GMP</name>
        <dbReference type="ChEBI" id="CHEBI:58115"/>
    </ligand>
</feature>
<keyword evidence="7 11" id="KW-0464">Manganese</keyword>
<evidence type="ECO:0000256" key="4">
    <source>
        <dbReference type="ARBA" id="ARBA00022741"/>
    </source>
</evidence>
<evidence type="ECO:0000313" key="13">
    <source>
        <dbReference type="Proteomes" id="UP000439752"/>
    </source>
</evidence>
<keyword evidence="6 10" id="KW-0342">GTP-binding</keyword>
<evidence type="ECO:0000256" key="8">
    <source>
        <dbReference type="ARBA" id="ARBA00047746"/>
    </source>
</evidence>
<evidence type="ECO:0000256" key="7">
    <source>
        <dbReference type="ARBA" id="ARBA00023211"/>
    </source>
</evidence>
<evidence type="ECO:0000256" key="1">
    <source>
        <dbReference type="ARBA" id="ARBA00012726"/>
    </source>
</evidence>
<keyword evidence="13" id="KW-1185">Reference proteome</keyword>
<organism evidence="12 13">
    <name type="scientific">Exiguobacterium oxidotolerans</name>
    <dbReference type="NCBI Taxonomy" id="223958"/>
    <lineage>
        <taxon>Bacteria</taxon>
        <taxon>Bacillati</taxon>
        <taxon>Bacillota</taxon>
        <taxon>Bacilli</taxon>
        <taxon>Bacillales</taxon>
        <taxon>Bacillales Family XII. Incertae Sedis</taxon>
        <taxon>Exiguobacterium</taxon>
    </lineage>
</organism>
<evidence type="ECO:0000256" key="6">
    <source>
        <dbReference type="ARBA" id="ARBA00023134"/>
    </source>
</evidence>
<dbReference type="Proteomes" id="UP000439752">
    <property type="component" value="Unassembled WGS sequence"/>
</dbReference>
<dbReference type="Pfam" id="PF01139">
    <property type="entry name" value="RtcB"/>
    <property type="match status" value="2"/>
</dbReference>